<comment type="subunit">
    <text evidence="14">Homodimer.</text>
</comment>
<dbReference type="InterPro" id="IPR036144">
    <property type="entry name" value="RibA-like_sf"/>
</dbReference>
<reference evidence="16" key="1">
    <citation type="submission" date="2016-07" db="EMBL/GenBank/DDBJ databases">
        <authorList>
            <person name="Florea S."/>
            <person name="Webb J.S."/>
            <person name="Jaromczyk J."/>
            <person name="Schardl C.L."/>
        </authorList>
    </citation>
    <scope>NUCLEOTIDE SEQUENCE [LARGE SCALE GENOMIC DNA]</scope>
    <source>
        <strain evidence="16">MIT 01-6242</strain>
    </source>
</reference>
<dbReference type="Pfam" id="PF00926">
    <property type="entry name" value="DHBP_synthase"/>
    <property type="match status" value="1"/>
</dbReference>
<gene>
    <name evidence="14" type="primary">ribB</name>
    <name evidence="15" type="ORF">BBW65_04115</name>
</gene>
<dbReference type="GO" id="GO:0000287">
    <property type="term" value="F:magnesium ion binding"/>
    <property type="evidence" value="ECO:0007669"/>
    <property type="project" value="UniProtKB-UniRule"/>
</dbReference>
<dbReference type="FunFam" id="3.90.870.10:FF:000001">
    <property type="entry name" value="Riboflavin biosynthesis protein RibBA"/>
    <property type="match status" value="1"/>
</dbReference>
<keyword evidence="12 14" id="KW-0464">Manganese</keyword>
<organism evidence="15 16">
    <name type="scientific">Helicobacter enhydrae</name>
    <dbReference type="NCBI Taxonomy" id="222136"/>
    <lineage>
        <taxon>Bacteria</taxon>
        <taxon>Pseudomonadati</taxon>
        <taxon>Campylobacterota</taxon>
        <taxon>Epsilonproteobacteria</taxon>
        <taxon>Campylobacterales</taxon>
        <taxon>Helicobacteraceae</taxon>
        <taxon>Helicobacter</taxon>
    </lineage>
</organism>
<evidence type="ECO:0000256" key="12">
    <source>
        <dbReference type="ARBA" id="ARBA00023211"/>
    </source>
</evidence>
<dbReference type="NCBIfam" id="TIGR00506">
    <property type="entry name" value="ribB"/>
    <property type="match status" value="1"/>
</dbReference>
<evidence type="ECO:0000256" key="4">
    <source>
        <dbReference type="ARBA" id="ARBA00004904"/>
    </source>
</evidence>
<feature type="binding site" evidence="14">
    <location>
        <position position="32"/>
    </location>
    <ligand>
        <name>D-ribulose 5-phosphate</name>
        <dbReference type="ChEBI" id="CHEBI:58121"/>
    </ligand>
</feature>
<protein>
    <recommendedName>
        <fullName evidence="8 14">3,4-dihydroxy-2-butanone 4-phosphate synthase</fullName>
        <shortName evidence="14">DHBP synthase</shortName>
        <ecNumber evidence="7 14">4.1.99.12</ecNumber>
    </recommendedName>
</protein>
<dbReference type="GO" id="GO:0008686">
    <property type="term" value="F:3,4-dihydroxy-2-butanone-4-phosphate synthase activity"/>
    <property type="evidence" value="ECO:0007669"/>
    <property type="project" value="UniProtKB-UniRule"/>
</dbReference>
<evidence type="ECO:0000256" key="11">
    <source>
        <dbReference type="ARBA" id="ARBA00022842"/>
    </source>
</evidence>
<dbReference type="HAMAP" id="MF_00180">
    <property type="entry name" value="RibB"/>
    <property type="match status" value="1"/>
</dbReference>
<comment type="similarity">
    <text evidence="6">In the C-terminal section; belongs to the GTP cyclohydrolase II family.</text>
</comment>
<comment type="catalytic activity">
    <reaction evidence="1 14">
        <text>D-ribulose 5-phosphate = (2S)-2-hydroxy-3-oxobutyl phosphate + formate + H(+)</text>
        <dbReference type="Rhea" id="RHEA:18457"/>
        <dbReference type="ChEBI" id="CHEBI:15378"/>
        <dbReference type="ChEBI" id="CHEBI:15740"/>
        <dbReference type="ChEBI" id="CHEBI:58121"/>
        <dbReference type="ChEBI" id="CHEBI:58830"/>
        <dbReference type="EC" id="4.1.99.12"/>
    </reaction>
</comment>
<comment type="cofactor">
    <cofactor evidence="2">
        <name>Mn(2+)</name>
        <dbReference type="ChEBI" id="CHEBI:29035"/>
    </cofactor>
</comment>
<evidence type="ECO:0000256" key="3">
    <source>
        <dbReference type="ARBA" id="ARBA00002284"/>
    </source>
</evidence>
<feature type="binding site" evidence="14">
    <location>
        <begin position="27"/>
        <end position="28"/>
    </location>
    <ligand>
        <name>D-ribulose 5-phosphate</name>
        <dbReference type="ChEBI" id="CHEBI:58121"/>
    </ligand>
</feature>
<dbReference type="GO" id="GO:0003935">
    <property type="term" value="F:GTP cyclohydrolase II activity"/>
    <property type="evidence" value="ECO:0007669"/>
    <property type="project" value="TreeGrafter"/>
</dbReference>
<feature type="binding site" evidence="14">
    <location>
        <position position="28"/>
    </location>
    <ligand>
        <name>Mg(2+)</name>
        <dbReference type="ChEBI" id="CHEBI:18420"/>
        <label>1</label>
    </ligand>
</feature>
<comment type="similarity">
    <text evidence="14">Belongs to the DHBP synthase family.</text>
</comment>
<feature type="site" description="Essential for catalytic activity" evidence="14">
    <location>
        <position position="163"/>
    </location>
</feature>
<evidence type="ECO:0000256" key="8">
    <source>
        <dbReference type="ARBA" id="ARBA00018836"/>
    </source>
</evidence>
<feature type="binding site" evidence="14">
    <location>
        <position position="28"/>
    </location>
    <ligand>
        <name>Mg(2+)</name>
        <dbReference type="ChEBI" id="CHEBI:18420"/>
        <label>2</label>
    </ligand>
</feature>
<keyword evidence="16" id="KW-1185">Reference proteome</keyword>
<dbReference type="KEGG" id="het:BBW65_04115"/>
<dbReference type="Proteomes" id="UP000092884">
    <property type="component" value="Chromosome"/>
</dbReference>
<evidence type="ECO:0000256" key="2">
    <source>
        <dbReference type="ARBA" id="ARBA00001936"/>
    </source>
</evidence>
<keyword evidence="10 14" id="KW-0479">Metal-binding</keyword>
<name>A0A1B1U5J6_9HELI</name>
<evidence type="ECO:0000313" key="15">
    <source>
        <dbReference type="EMBL" id="ANV98036.1"/>
    </source>
</evidence>
<keyword evidence="9 14" id="KW-0686">Riboflavin biosynthesis</keyword>
<dbReference type="PIRSF" id="PIRSF001259">
    <property type="entry name" value="RibA"/>
    <property type="match status" value="1"/>
</dbReference>
<evidence type="ECO:0000256" key="7">
    <source>
        <dbReference type="ARBA" id="ARBA00012153"/>
    </source>
</evidence>
<dbReference type="InterPro" id="IPR000422">
    <property type="entry name" value="DHBP_synthase_RibB"/>
</dbReference>
<dbReference type="SUPFAM" id="SSF142695">
    <property type="entry name" value="RibA-like"/>
    <property type="match status" value="1"/>
</dbReference>
<comment type="similarity">
    <text evidence="5">In the N-terminal section; belongs to the DHBP synthase family.</text>
</comment>
<evidence type="ECO:0000256" key="14">
    <source>
        <dbReference type="HAMAP-Rule" id="MF_00180"/>
    </source>
</evidence>
<sequence>MYKQRVKEAIEAFKNGEMIIIMDDEDRENEGDLVYAGIFSTPQKVNFMAQEARGLICVSLTQELANRFELTPMVSCNDSNHCTAFTISIDAREATTGISAFERDMTIRLLCDPQASARDFVRPGHIFPLVAKEGGVLVRTGHTEASVDLCKIAGIAPIAVICEMMKEDGSMARRGDKFLVDFAHKHQLKILYISDLVQYRLAYENLLSPQPPIPSTLLGKECQRIDYVDHLQRTHSVFVFDTSRVSSQPLVKFFHIGKDVDFLSDLRAYQSLVGAMELISKDWGVLIFLQTQNELKGKEFGIGAQILKSLQISDFRFISSKKEVSQMGFGGFGVNITEVIALGENL</sequence>
<dbReference type="PANTHER" id="PTHR21327:SF18">
    <property type="entry name" value="3,4-DIHYDROXY-2-BUTANONE 4-PHOSPHATE SYNTHASE"/>
    <property type="match status" value="1"/>
</dbReference>
<feature type="site" description="Essential for catalytic activity" evidence="14">
    <location>
        <position position="125"/>
    </location>
</feature>
<dbReference type="GO" id="GO:0009231">
    <property type="term" value="P:riboflavin biosynthetic process"/>
    <property type="evidence" value="ECO:0007669"/>
    <property type="project" value="UniProtKB-UniRule"/>
</dbReference>
<comment type="pathway">
    <text evidence="4 14">Cofactor biosynthesis; riboflavin biosynthesis; 2-hydroxy-3-oxobutyl phosphate from D-ribulose 5-phosphate: step 1/1.</text>
</comment>
<dbReference type="OrthoDB" id="9793111at2"/>
<dbReference type="Gene3D" id="3.90.870.10">
    <property type="entry name" value="DHBP synthase"/>
    <property type="match status" value="1"/>
</dbReference>
<evidence type="ECO:0000256" key="9">
    <source>
        <dbReference type="ARBA" id="ARBA00022619"/>
    </source>
</evidence>
<evidence type="ECO:0000256" key="10">
    <source>
        <dbReference type="ARBA" id="ARBA00022723"/>
    </source>
</evidence>
<comment type="function">
    <text evidence="3 14">Catalyzes the conversion of D-ribulose 5-phosphate to formate and 3,4-dihydroxy-2-butanone 4-phosphate.</text>
</comment>
<dbReference type="UniPathway" id="UPA00275">
    <property type="reaction ID" value="UER00399"/>
</dbReference>
<dbReference type="GO" id="GO:0005829">
    <property type="term" value="C:cytosol"/>
    <property type="evidence" value="ECO:0007669"/>
    <property type="project" value="TreeGrafter"/>
</dbReference>
<feature type="binding site" evidence="14">
    <location>
        <begin position="139"/>
        <end position="143"/>
    </location>
    <ligand>
        <name>D-ribulose 5-phosphate</name>
        <dbReference type="ChEBI" id="CHEBI:58121"/>
    </ligand>
</feature>
<dbReference type="PANTHER" id="PTHR21327">
    <property type="entry name" value="GTP CYCLOHYDROLASE II-RELATED"/>
    <property type="match status" value="1"/>
</dbReference>
<accession>A0A1B1U5J6</accession>
<keyword evidence="13 14" id="KW-0456">Lyase</keyword>
<comment type="cofactor">
    <cofactor evidence="14">
        <name>Mg(2+)</name>
        <dbReference type="ChEBI" id="CHEBI:18420"/>
    </cofactor>
    <cofactor evidence="14">
        <name>Mn(2+)</name>
        <dbReference type="ChEBI" id="CHEBI:29035"/>
    </cofactor>
    <text evidence="14">Binds 2 divalent metal cations per subunit. Magnesium or manganese.</text>
</comment>
<dbReference type="InterPro" id="IPR017945">
    <property type="entry name" value="DHBP_synth_RibB-like_a/b_dom"/>
</dbReference>
<feature type="binding site" evidence="14">
    <location>
        <position position="142"/>
    </location>
    <ligand>
        <name>Mg(2+)</name>
        <dbReference type="ChEBI" id="CHEBI:18420"/>
        <label>2</label>
    </ligand>
</feature>
<dbReference type="STRING" id="222136.BBW65_04115"/>
<keyword evidence="15" id="KW-0378">Hydrolase</keyword>
<dbReference type="SUPFAM" id="SSF55821">
    <property type="entry name" value="YrdC/RibB"/>
    <property type="match status" value="1"/>
</dbReference>
<proteinExistence type="inferred from homology"/>
<evidence type="ECO:0000256" key="6">
    <source>
        <dbReference type="ARBA" id="ARBA00008976"/>
    </source>
</evidence>
<evidence type="ECO:0000256" key="1">
    <source>
        <dbReference type="ARBA" id="ARBA00000141"/>
    </source>
</evidence>
<evidence type="ECO:0000256" key="5">
    <source>
        <dbReference type="ARBA" id="ARBA00005520"/>
    </source>
</evidence>
<keyword evidence="11 14" id="KW-0460">Magnesium</keyword>
<dbReference type="RefSeq" id="WP_066340119.1">
    <property type="nucleotide sequence ID" value="NZ_CP016503.1"/>
</dbReference>
<dbReference type="AlphaFoldDB" id="A0A1B1U5J6"/>
<dbReference type="GO" id="GO:0030145">
    <property type="term" value="F:manganese ion binding"/>
    <property type="evidence" value="ECO:0007669"/>
    <property type="project" value="UniProtKB-UniRule"/>
</dbReference>
<dbReference type="EC" id="4.1.99.12" evidence="7 14"/>
<evidence type="ECO:0000313" key="16">
    <source>
        <dbReference type="Proteomes" id="UP000092884"/>
    </source>
</evidence>
<dbReference type="EMBL" id="CP016503">
    <property type="protein sequence ID" value="ANV98036.1"/>
    <property type="molecule type" value="Genomic_DNA"/>
</dbReference>
<evidence type="ECO:0000256" key="13">
    <source>
        <dbReference type="ARBA" id="ARBA00023239"/>
    </source>
</evidence>
<dbReference type="NCBIfam" id="NF006804">
    <property type="entry name" value="PRK09314.1"/>
    <property type="match status" value="1"/>
</dbReference>